<dbReference type="AlphaFoldDB" id="U6GYV0"/>
<feature type="region of interest" description="Disordered" evidence="1">
    <location>
        <begin position="398"/>
        <end position="421"/>
    </location>
</feature>
<evidence type="ECO:0000313" key="2">
    <source>
        <dbReference type="EMBL" id="CDI85370.1"/>
    </source>
</evidence>
<proteinExistence type="predicted"/>
<organism evidence="2 3">
    <name type="scientific">Eimeria praecox</name>
    <dbReference type="NCBI Taxonomy" id="51316"/>
    <lineage>
        <taxon>Eukaryota</taxon>
        <taxon>Sar</taxon>
        <taxon>Alveolata</taxon>
        <taxon>Apicomplexa</taxon>
        <taxon>Conoidasida</taxon>
        <taxon>Coccidia</taxon>
        <taxon>Eucoccidiorida</taxon>
        <taxon>Eimeriorina</taxon>
        <taxon>Eimeriidae</taxon>
        <taxon>Eimeria</taxon>
    </lineage>
</organism>
<feature type="region of interest" description="Disordered" evidence="1">
    <location>
        <begin position="1"/>
        <end position="22"/>
    </location>
</feature>
<protein>
    <submittedName>
        <fullName evidence="2">Uncharacterized protein</fullName>
    </submittedName>
</protein>
<dbReference type="VEuPathDB" id="ToxoDB:EPH_0054900"/>
<reference evidence="2" key="1">
    <citation type="submission" date="2013-10" db="EMBL/GenBank/DDBJ databases">
        <title>Genomic analysis of the causative agents of coccidiosis in chickens.</title>
        <authorList>
            <person name="Reid A.J."/>
            <person name="Blake D."/>
            <person name="Billington K."/>
            <person name="Browne H."/>
            <person name="Dunn M."/>
            <person name="Hung S."/>
            <person name="Kawahara F."/>
            <person name="Miranda-Saavedra D."/>
            <person name="Mourier T."/>
            <person name="Nagra H."/>
            <person name="Otto T.D."/>
            <person name="Rawlings N."/>
            <person name="Sanchez A."/>
            <person name="Sanders M."/>
            <person name="Subramaniam C."/>
            <person name="Tay Y."/>
            <person name="Dear P."/>
            <person name="Doerig C."/>
            <person name="Gruber A."/>
            <person name="Parkinson J."/>
            <person name="Shirley M."/>
            <person name="Wan K.L."/>
            <person name="Berriman M."/>
            <person name="Tomley F."/>
            <person name="Pain A."/>
        </authorList>
    </citation>
    <scope>NUCLEOTIDE SEQUENCE [LARGE SCALE GENOMIC DNA]</scope>
    <source>
        <strain evidence="2">Houghton</strain>
    </source>
</reference>
<feature type="region of interest" description="Disordered" evidence="1">
    <location>
        <begin position="51"/>
        <end position="120"/>
    </location>
</feature>
<dbReference type="EMBL" id="HG693732">
    <property type="protein sequence ID" value="CDI85370.1"/>
    <property type="molecule type" value="Genomic_DNA"/>
</dbReference>
<feature type="region of interest" description="Disordered" evidence="1">
    <location>
        <begin position="253"/>
        <end position="274"/>
    </location>
</feature>
<dbReference type="Proteomes" id="UP000018201">
    <property type="component" value="Unassembled WGS sequence"/>
</dbReference>
<gene>
    <name evidence="2" type="ORF">EPH_0054900</name>
</gene>
<sequence length="673" mass="73030">MEGDGRKLPDQQVHPSHRPPPEIKCKFDFLVFVSQRRLASGRVDARQLSNEGNTNIDLTPHCGEASRLSKRPVSPSQRRLPPKKRKLPGAEETPLGFADNEWIDDHPGSSTPSKPSPLIGELLLRSSGSSVLLHPAQQLLDVDQRYPAPPSVKQPGDDGNEVVGHLKRPSFSGQSPSHSILGTALGKVTGTFELPPSSASHTVELEESAISEGPGIKGVPGDGAHHRCHFQQASSNVSGPSNPQLDLSTLLSGSARHSAPHPSSAFHQGKSQQERVWSFPVGQWTQKVFPQGRGSPLPPHEGSPPEARTPNRLNPVSKAFQTSQFGASEQRGSPFINLLGREGTRNPGPSSLSFPQRSSARPQMQHAFRHLQNPPEVHAETSVGASGGQLETECQTQMGSDVAASPEFGTSSGGEHPHEAAAARAVLSAQRMTKGSSSVSAWLPLELPFTTPPPHADLEFAFHLFFRLPLLNPQRVLRPFCATAAFSLKHVPSDPIPLLEQARRFLTLDVITPEALEKLTEVGEMLVSHAIVHQTKPLTHFTDVRAVGSLGLRFMILDAVLCIVTLTGEQLPNLWFENFASLIPDDAPPRPQGVLGDERKRFHGELLQGLSRAMRILKTGIRPSARDVVMLKQMLFCSPLTHRSFRTASFDGWRADNARAQPVDGGESVQGEL</sequence>
<accession>U6GYV0</accession>
<feature type="region of interest" description="Disordered" evidence="1">
    <location>
        <begin position="287"/>
        <end position="313"/>
    </location>
</feature>
<evidence type="ECO:0000256" key="1">
    <source>
        <dbReference type="SAM" id="MobiDB-lite"/>
    </source>
</evidence>
<name>U6GYV0_9EIME</name>
<evidence type="ECO:0000313" key="3">
    <source>
        <dbReference type="Proteomes" id="UP000018201"/>
    </source>
</evidence>
<feature type="compositionally biased region" description="Low complexity" evidence="1">
    <location>
        <begin position="253"/>
        <end position="267"/>
    </location>
</feature>
<dbReference type="OrthoDB" id="10602473at2759"/>
<keyword evidence="3" id="KW-1185">Reference proteome</keyword>
<reference evidence="2" key="2">
    <citation type="submission" date="2013-10" db="EMBL/GenBank/DDBJ databases">
        <authorList>
            <person name="Aslett M."/>
        </authorList>
    </citation>
    <scope>NUCLEOTIDE SEQUENCE [LARGE SCALE GENOMIC DNA]</scope>
    <source>
        <strain evidence="2">Houghton</strain>
    </source>
</reference>